<feature type="domain" description="EF-hand" evidence="5">
    <location>
        <begin position="498"/>
        <end position="533"/>
    </location>
</feature>
<gene>
    <name evidence="6" type="ORF">MNEG_1443</name>
</gene>
<feature type="compositionally biased region" description="Pro residues" evidence="4">
    <location>
        <begin position="370"/>
        <end position="386"/>
    </location>
</feature>
<dbReference type="PROSITE" id="PS00018">
    <property type="entry name" value="EF_HAND_1"/>
    <property type="match status" value="2"/>
</dbReference>
<dbReference type="Gene3D" id="1.10.238.10">
    <property type="entry name" value="EF-hand"/>
    <property type="match status" value="2"/>
</dbReference>
<proteinExistence type="predicted"/>
<dbReference type="AlphaFoldDB" id="A0A0D2LJ97"/>
<dbReference type="SUPFAM" id="SSF47473">
    <property type="entry name" value="EF-hand"/>
    <property type="match status" value="2"/>
</dbReference>
<reference evidence="6 7" key="1">
    <citation type="journal article" date="2013" name="BMC Genomics">
        <title>Reconstruction of the lipid metabolism for the microalga Monoraphidium neglectum from its genome sequence reveals characteristics suitable for biofuel production.</title>
        <authorList>
            <person name="Bogen C."/>
            <person name="Al-Dilaimi A."/>
            <person name="Albersmeier A."/>
            <person name="Wichmann J."/>
            <person name="Grundmann M."/>
            <person name="Rupp O."/>
            <person name="Lauersen K.J."/>
            <person name="Blifernez-Klassen O."/>
            <person name="Kalinowski J."/>
            <person name="Goesmann A."/>
            <person name="Mussgnug J.H."/>
            <person name="Kruse O."/>
        </authorList>
    </citation>
    <scope>NUCLEOTIDE SEQUENCE [LARGE SCALE GENOMIC DNA]</scope>
    <source>
        <strain evidence="6 7">SAG 48.87</strain>
    </source>
</reference>
<evidence type="ECO:0000256" key="2">
    <source>
        <dbReference type="ARBA" id="ARBA00022737"/>
    </source>
</evidence>
<dbReference type="InterPro" id="IPR032675">
    <property type="entry name" value="LRR_dom_sf"/>
</dbReference>
<feature type="compositionally biased region" description="Basic and acidic residues" evidence="4">
    <location>
        <begin position="389"/>
        <end position="401"/>
    </location>
</feature>
<protein>
    <recommendedName>
        <fullName evidence="5">EF-hand domain-containing protein</fullName>
    </recommendedName>
</protein>
<dbReference type="Gene3D" id="3.80.10.10">
    <property type="entry name" value="Ribonuclease Inhibitor"/>
    <property type="match status" value="1"/>
</dbReference>
<dbReference type="OrthoDB" id="120976at2759"/>
<dbReference type="SMART" id="SM00054">
    <property type="entry name" value="EFh"/>
    <property type="match status" value="2"/>
</dbReference>
<evidence type="ECO:0000256" key="1">
    <source>
        <dbReference type="ARBA" id="ARBA00004430"/>
    </source>
</evidence>
<dbReference type="EMBL" id="KK100363">
    <property type="protein sequence ID" value="KIZ06514.1"/>
    <property type="molecule type" value="Genomic_DNA"/>
</dbReference>
<feature type="domain" description="EF-hand" evidence="5">
    <location>
        <begin position="436"/>
        <end position="471"/>
    </location>
</feature>
<dbReference type="PANTHER" id="PTHR24111">
    <property type="entry name" value="LEUCINE-RICH REPEAT-CONTAINING PROTEIN 34"/>
    <property type="match status" value="1"/>
</dbReference>
<dbReference type="SMART" id="SM00368">
    <property type="entry name" value="LRR_RI"/>
    <property type="match status" value="7"/>
</dbReference>
<evidence type="ECO:0000313" key="7">
    <source>
        <dbReference type="Proteomes" id="UP000054498"/>
    </source>
</evidence>
<feature type="region of interest" description="Disordered" evidence="4">
    <location>
        <begin position="644"/>
        <end position="686"/>
    </location>
</feature>
<evidence type="ECO:0000256" key="4">
    <source>
        <dbReference type="SAM" id="MobiDB-lite"/>
    </source>
</evidence>
<evidence type="ECO:0000313" key="6">
    <source>
        <dbReference type="EMBL" id="KIZ06514.1"/>
    </source>
</evidence>
<dbReference type="GeneID" id="25731991"/>
<comment type="subcellular location">
    <subcellularLocation>
        <location evidence="1">Cytoplasm</location>
        <location evidence="1">Cytoskeleton</location>
        <location evidence="1">Cilium axoneme</location>
    </subcellularLocation>
</comment>
<dbReference type="InterPro" id="IPR001611">
    <property type="entry name" value="Leu-rich_rpt"/>
</dbReference>
<keyword evidence="7" id="KW-1185">Reference proteome</keyword>
<dbReference type="InterPro" id="IPR018247">
    <property type="entry name" value="EF_Hand_1_Ca_BS"/>
</dbReference>
<dbReference type="GO" id="GO:0005930">
    <property type="term" value="C:axoneme"/>
    <property type="evidence" value="ECO:0007669"/>
    <property type="project" value="UniProtKB-SubCell"/>
</dbReference>
<dbReference type="PROSITE" id="PS50222">
    <property type="entry name" value="EF_HAND_2"/>
    <property type="match status" value="2"/>
</dbReference>
<dbReference type="GO" id="GO:0005509">
    <property type="term" value="F:calcium ion binding"/>
    <property type="evidence" value="ECO:0007669"/>
    <property type="project" value="InterPro"/>
</dbReference>
<dbReference type="Pfam" id="PF13516">
    <property type="entry name" value="LRR_6"/>
    <property type="match status" value="3"/>
</dbReference>
<dbReference type="SUPFAM" id="SSF52047">
    <property type="entry name" value="RNI-like"/>
    <property type="match status" value="1"/>
</dbReference>
<feature type="compositionally biased region" description="Gly residues" evidence="4">
    <location>
        <begin position="644"/>
        <end position="683"/>
    </location>
</feature>
<dbReference type="CDD" id="cd00051">
    <property type="entry name" value="EFh"/>
    <property type="match status" value="1"/>
</dbReference>
<dbReference type="InterPro" id="IPR002048">
    <property type="entry name" value="EF_hand_dom"/>
</dbReference>
<dbReference type="Proteomes" id="UP000054498">
    <property type="component" value="Unassembled WGS sequence"/>
</dbReference>
<feature type="region of interest" description="Disordered" evidence="4">
    <location>
        <begin position="363"/>
        <end position="410"/>
    </location>
</feature>
<organism evidence="6 7">
    <name type="scientific">Monoraphidium neglectum</name>
    <dbReference type="NCBI Taxonomy" id="145388"/>
    <lineage>
        <taxon>Eukaryota</taxon>
        <taxon>Viridiplantae</taxon>
        <taxon>Chlorophyta</taxon>
        <taxon>core chlorophytes</taxon>
        <taxon>Chlorophyceae</taxon>
        <taxon>CS clade</taxon>
        <taxon>Sphaeropleales</taxon>
        <taxon>Selenastraceae</taxon>
        <taxon>Monoraphidium</taxon>
    </lineage>
</organism>
<evidence type="ECO:0000256" key="3">
    <source>
        <dbReference type="ARBA" id="ARBA00022837"/>
    </source>
</evidence>
<dbReference type="KEGG" id="mng:MNEG_1443"/>
<dbReference type="Pfam" id="PF13499">
    <property type="entry name" value="EF-hand_7"/>
    <property type="match status" value="1"/>
</dbReference>
<dbReference type="InterPro" id="IPR011992">
    <property type="entry name" value="EF-hand-dom_pair"/>
</dbReference>
<dbReference type="PANTHER" id="PTHR24111:SF0">
    <property type="entry name" value="LEUCINE-RICH REPEAT-CONTAINING PROTEIN"/>
    <property type="match status" value="1"/>
</dbReference>
<dbReference type="RefSeq" id="XP_013905533.1">
    <property type="nucleotide sequence ID" value="XM_014050079.1"/>
</dbReference>
<keyword evidence="3" id="KW-0106">Calcium</keyword>
<sequence>MHFRRAGSSALKLPALASDSTLFATASLLPYTKFEEIDLSGLRLGFEGWQALLEACSKCLALRVLSLKGCILGALGHDAVQQIAQLLSRCHVGVLDVSQNGLDDVFASALALSGAATGARLAVLDLSDNAVACAGAAALAAALEGAGARCSLRQLDLGFNSIGDGGACALAGALAATGIMSLELEGNQVGDEGAGALAQAIQRAAELRRLNLNFNALTGRGLAALAAALSRRPGTLQELAAAGASDPGRLDGAAALLHAAAESGCSLQLLDVRGVPLCGAGLDALCALLAAPGSPLASLRADVAGKDGAERVAQASGGAAAWGACAEAVLPANGTLANLMLGGPVPEHVLSFIGAALSANALARRDGPAGSPPKPPQLQPQLPAPPRGRAQDEQQREEAPHKRGPAALDRSLTVQARSAGAADAAGMAGTHMAAGGGAEKAAEVFRRHDVDGSGYLEQQEMMAALQDLGLLEGLSARQLARRRRPLRGGHALPLLYGAAGRFVSTALRESDTDRDGRVSLEDFVGYFHRLARLGEISAQGSAFVCEAFRAFCRLPVGRGRQVGASIQHMNAAQFRELARAAGLVDPQGPLSLCAVDIIFTRCQGPGHKRLAIKEFLQALAVLAEEAGRDFSCVRDRLADFAAGQQGGGDGGAWTRAGGRGGDPGSPPGAGGESPDGWGPGAGSGAPVQVQVAVPGSLADLLGDACARDSGGTAAGSAGGSGGLEVLYRSLLSPSDSGGGRRCGPALLEDAGPEADTAAIRRAGAAAAAAVASLLFPAQQRDGSGSGSGAGAASTVGSLPQCNPLCASERGSRAQCLEEGLVDCSYIGSDGAPGLLPDLSSPPAAPTSPLAGDAQQVAALAARVSVLEAAGAARRRQLEEVGEAQARLAEELQQICARLGGGGGGSDRSASGNGGRTAWAEAVAGLAAQLQALEGAVAELRARDGGGGEGAGRLSQVEQKLSERQGLVEVALMKVAHQVDILDVRLREEQETSVRALEAILAGAMPPCKE</sequence>
<name>A0A0D2LJ97_9CHLO</name>
<evidence type="ECO:0000259" key="5">
    <source>
        <dbReference type="PROSITE" id="PS50222"/>
    </source>
</evidence>
<keyword evidence="2" id="KW-0677">Repeat</keyword>
<accession>A0A0D2LJ97</accession>
<dbReference type="InterPro" id="IPR052201">
    <property type="entry name" value="LRR-containing_regulator"/>
</dbReference>